<evidence type="ECO:0000313" key="2">
    <source>
        <dbReference type="Proteomes" id="UP000289323"/>
    </source>
</evidence>
<accession>A0A3S4B607</accession>
<proteinExistence type="predicted"/>
<organism evidence="1 2">
    <name type="scientific">Thermothielavioides terrestris</name>
    <dbReference type="NCBI Taxonomy" id="2587410"/>
    <lineage>
        <taxon>Eukaryota</taxon>
        <taxon>Fungi</taxon>
        <taxon>Dikarya</taxon>
        <taxon>Ascomycota</taxon>
        <taxon>Pezizomycotina</taxon>
        <taxon>Sordariomycetes</taxon>
        <taxon>Sordariomycetidae</taxon>
        <taxon>Sordariales</taxon>
        <taxon>Chaetomiaceae</taxon>
        <taxon>Thermothielavioides</taxon>
    </lineage>
</organism>
<dbReference type="EMBL" id="OUUZ01000009">
    <property type="protein sequence ID" value="SPQ22663.1"/>
    <property type="molecule type" value="Genomic_DNA"/>
</dbReference>
<dbReference type="AlphaFoldDB" id="A0A3S4B607"/>
<reference evidence="1 2" key="1">
    <citation type="submission" date="2018-04" db="EMBL/GenBank/DDBJ databases">
        <authorList>
            <person name="Huttner S."/>
            <person name="Dainat J."/>
        </authorList>
    </citation>
    <scope>NUCLEOTIDE SEQUENCE [LARGE SCALE GENOMIC DNA]</scope>
</reference>
<dbReference type="Proteomes" id="UP000289323">
    <property type="component" value="Unassembled WGS sequence"/>
</dbReference>
<evidence type="ECO:0000313" key="1">
    <source>
        <dbReference type="EMBL" id="SPQ22663.1"/>
    </source>
</evidence>
<sequence>MRLAQACDPSITILKDCRELWLELGQQVFQQRKVMSMFVFDLSTIPLQGRRANDNKYNKCAGYPEH</sequence>
<protein>
    <submittedName>
        <fullName evidence="1">52c11433-bdbd-48fe-8c77-0c905d5cac37</fullName>
    </submittedName>
</protein>
<name>A0A3S4B607_9PEZI</name>
<gene>
    <name evidence="1" type="ORF">TT172_LOCUS5082</name>
</gene>